<proteinExistence type="predicted"/>
<organism evidence="3 4">
    <name type="scientific">Cystoisospora suis</name>
    <dbReference type="NCBI Taxonomy" id="483139"/>
    <lineage>
        <taxon>Eukaryota</taxon>
        <taxon>Sar</taxon>
        <taxon>Alveolata</taxon>
        <taxon>Apicomplexa</taxon>
        <taxon>Conoidasida</taxon>
        <taxon>Coccidia</taxon>
        <taxon>Eucoccidiorida</taxon>
        <taxon>Eimeriorina</taxon>
        <taxon>Sarcocystidae</taxon>
        <taxon>Cystoisospora</taxon>
    </lineage>
</organism>
<dbReference type="SMART" id="SM00320">
    <property type="entry name" value="WD40"/>
    <property type="match status" value="3"/>
</dbReference>
<dbReference type="VEuPathDB" id="ToxoDB:CSUI_011161"/>
<comment type="caution">
    <text evidence="3">The sequence shown here is derived from an EMBL/GenBank/DDBJ whole genome shotgun (WGS) entry which is preliminary data.</text>
</comment>
<dbReference type="InterPro" id="IPR001680">
    <property type="entry name" value="WD40_rpt"/>
</dbReference>
<dbReference type="EMBL" id="MIGC01009926">
    <property type="protein sequence ID" value="PHJ15028.1"/>
    <property type="molecule type" value="Genomic_DNA"/>
</dbReference>
<evidence type="ECO:0000313" key="4">
    <source>
        <dbReference type="Proteomes" id="UP000221165"/>
    </source>
</evidence>
<dbReference type="RefSeq" id="XP_067916762.1">
    <property type="nucleotide sequence ID" value="XM_068071262.1"/>
</dbReference>
<dbReference type="GeneID" id="94434473"/>
<feature type="region of interest" description="Disordered" evidence="2">
    <location>
        <begin position="1"/>
        <end position="66"/>
    </location>
</feature>
<dbReference type="Proteomes" id="UP000221165">
    <property type="component" value="Unassembled WGS sequence"/>
</dbReference>
<name>A0A2C6KEF6_9APIC</name>
<feature type="compositionally biased region" description="Basic and acidic residues" evidence="2">
    <location>
        <begin position="7"/>
        <end position="41"/>
    </location>
</feature>
<sequence length="343" mass="36518">MTPAVDGDERLNVKDDPAADEPRQDLRKEVQSEPDRSRGTDGKTIWPSPFSEGNARGPLPRREVSSSTSDRLPLLACPVADSEAIGIYDLRVPCHCARLSQPSVLLKCSSSLSSFNYGAVAGGSWDGGGWGMVQCLAGVSKLGPTPHVAAAYELPCVALWDIRQPRCPLSQIPLPPSSPPSCLAVFRNRLWVGCFDGDLTVLDIRRDGTFRLPPRDHIHLSGEKEFPGRSCCSSAPSGLSSLPHPEGDVSHAQLLLSAAFRPDGALVAVGASDGAFRLFETKTGRCLGSLSPRDAFRTGSEAAGCCLAWCESTGVLATGCGGGRIVLWGPYLETYGGRRCQKQ</sequence>
<gene>
    <name evidence="3" type="ORF">CSUI_011161</name>
</gene>
<keyword evidence="1" id="KW-0853">WD repeat</keyword>
<reference evidence="3 4" key="1">
    <citation type="journal article" date="2017" name="Int. J. Parasitol.">
        <title>The genome of the protozoan parasite Cystoisospora suis and a reverse vaccinology approach to identify vaccine candidates.</title>
        <authorList>
            <person name="Palmieri N."/>
            <person name="Shrestha A."/>
            <person name="Ruttkowski B."/>
            <person name="Beck T."/>
            <person name="Vogl C."/>
            <person name="Tomley F."/>
            <person name="Blake D.P."/>
            <person name="Joachim A."/>
        </authorList>
    </citation>
    <scope>NUCLEOTIDE SEQUENCE [LARGE SCALE GENOMIC DNA]</scope>
    <source>
        <strain evidence="3 4">Wien I</strain>
    </source>
</reference>
<dbReference type="OrthoDB" id="332138at2759"/>
<keyword evidence="3" id="KW-0808">Transferase</keyword>
<feature type="repeat" description="WD" evidence="1">
    <location>
        <begin position="248"/>
        <end position="289"/>
    </location>
</feature>
<evidence type="ECO:0000256" key="1">
    <source>
        <dbReference type="PROSITE-ProRule" id="PRU00221"/>
    </source>
</evidence>
<dbReference type="AlphaFoldDB" id="A0A2C6KEF6"/>
<dbReference type="Gene3D" id="2.130.10.10">
    <property type="entry name" value="YVTN repeat-like/Quinoprotein amine dehydrogenase"/>
    <property type="match status" value="1"/>
</dbReference>
<dbReference type="PROSITE" id="PS50082">
    <property type="entry name" value="WD_REPEATS_2"/>
    <property type="match status" value="1"/>
</dbReference>
<evidence type="ECO:0000256" key="2">
    <source>
        <dbReference type="SAM" id="MobiDB-lite"/>
    </source>
</evidence>
<protein>
    <submittedName>
        <fullName evidence="3">Glycosyltransferase family 28 c-terminal domain-containing</fullName>
    </submittedName>
</protein>
<dbReference type="InterPro" id="IPR015943">
    <property type="entry name" value="WD40/YVTN_repeat-like_dom_sf"/>
</dbReference>
<evidence type="ECO:0000313" key="3">
    <source>
        <dbReference type="EMBL" id="PHJ15028.1"/>
    </source>
</evidence>
<dbReference type="InterPro" id="IPR011047">
    <property type="entry name" value="Quinoprotein_ADH-like_sf"/>
</dbReference>
<keyword evidence="4" id="KW-1185">Reference proteome</keyword>
<accession>A0A2C6KEF6</accession>
<dbReference type="GO" id="GO:0016740">
    <property type="term" value="F:transferase activity"/>
    <property type="evidence" value="ECO:0007669"/>
    <property type="project" value="UniProtKB-KW"/>
</dbReference>
<dbReference type="SUPFAM" id="SSF50998">
    <property type="entry name" value="Quinoprotein alcohol dehydrogenase-like"/>
    <property type="match status" value="1"/>
</dbReference>